<reference evidence="1" key="1">
    <citation type="submission" date="2022-12" db="EMBL/GenBank/DDBJ databases">
        <title>Reference genome sequencing for broad-spectrum identification of bacterial and archaeal isolates by mass spectrometry.</title>
        <authorList>
            <person name="Sekiguchi Y."/>
            <person name="Tourlousse D.M."/>
        </authorList>
    </citation>
    <scope>NUCLEOTIDE SEQUENCE</scope>
    <source>
        <strain evidence="1">H2</strain>
    </source>
</reference>
<proteinExistence type="predicted"/>
<evidence type="ECO:0000313" key="2">
    <source>
        <dbReference type="Proteomes" id="UP001144352"/>
    </source>
</evidence>
<dbReference type="EMBL" id="BSDS01000001">
    <property type="protein sequence ID" value="GLI37279.1"/>
    <property type="molecule type" value="Genomic_DNA"/>
</dbReference>
<name>A0A9W6FYA9_9BACT</name>
<dbReference type="RefSeq" id="WP_214186712.1">
    <property type="nucleotide sequence ID" value="NZ_BSDS01000001.1"/>
</dbReference>
<accession>A0A9W6FYA9</accession>
<keyword evidence="2" id="KW-1185">Reference proteome</keyword>
<sequence length="79" mass="8810">MKNAKKALNEVELQREYPLADLAAGWFFRCEETSAGCYQVEGMDLWGRLVSVTGFDPEALLQRCVADAKMINSEIQVPG</sequence>
<dbReference type="AlphaFoldDB" id="A0A9W6FYA9"/>
<comment type="caution">
    <text evidence="1">The sequence shown here is derived from an EMBL/GenBank/DDBJ whole genome shotgun (WGS) entry which is preliminary data.</text>
</comment>
<organism evidence="1 2">
    <name type="scientific">Geobacter hydrogenophilus</name>
    <dbReference type="NCBI Taxonomy" id="40983"/>
    <lineage>
        <taxon>Bacteria</taxon>
        <taxon>Pseudomonadati</taxon>
        <taxon>Thermodesulfobacteriota</taxon>
        <taxon>Desulfuromonadia</taxon>
        <taxon>Geobacterales</taxon>
        <taxon>Geobacteraceae</taxon>
        <taxon>Geobacter</taxon>
    </lineage>
</organism>
<evidence type="ECO:0000313" key="1">
    <source>
        <dbReference type="EMBL" id="GLI37279.1"/>
    </source>
</evidence>
<gene>
    <name evidence="1" type="ORF">GHYDROH2_07800</name>
</gene>
<dbReference type="Proteomes" id="UP001144352">
    <property type="component" value="Unassembled WGS sequence"/>
</dbReference>
<protein>
    <submittedName>
        <fullName evidence="1">Uncharacterized protein</fullName>
    </submittedName>
</protein>